<comment type="caution">
    <text evidence="1">The sequence shown here is derived from an EMBL/GenBank/DDBJ whole genome shotgun (WGS) entry which is preliminary data.</text>
</comment>
<dbReference type="AlphaFoldDB" id="A0A934KAW6"/>
<gene>
    <name evidence="1" type="ORF">JF922_17460</name>
</gene>
<reference evidence="1" key="1">
    <citation type="submission" date="2020-10" db="EMBL/GenBank/DDBJ databases">
        <title>Ca. Dormibacterota MAGs.</title>
        <authorList>
            <person name="Montgomery K."/>
        </authorList>
    </citation>
    <scope>NUCLEOTIDE SEQUENCE [LARGE SCALE GENOMIC DNA]</scope>
    <source>
        <strain evidence="1">SC8812_S17_10</strain>
    </source>
</reference>
<evidence type="ECO:0000313" key="1">
    <source>
        <dbReference type="EMBL" id="MBJ7599851.1"/>
    </source>
</evidence>
<accession>A0A934KAW6</accession>
<organism evidence="1 2">
    <name type="scientific">Candidatus Nephthysia bennettiae</name>
    <dbReference type="NCBI Taxonomy" id="3127016"/>
    <lineage>
        <taxon>Bacteria</taxon>
        <taxon>Bacillati</taxon>
        <taxon>Candidatus Dormiibacterota</taxon>
        <taxon>Candidatus Dormibacteria</taxon>
        <taxon>Candidatus Dormibacterales</taxon>
        <taxon>Candidatus Dormibacteraceae</taxon>
        <taxon>Candidatus Nephthysia</taxon>
    </lineage>
</organism>
<dbReference type="EMBL" id="JAEKNR010000176">
    <property type="protein sequence ID" value="MBJ7599851.1"/>
    <property type="molecule type" value="Genomic_DNA"/>
</dbReference>
<evidence type="ECO:0000313" key="2">
    <source>
        <dbReference type="Proteomes" id="UP000612893"/>
    </source>
</evidence>
<dbReference type="Proteomes" id="UP000612893">
    <property type="component" value="Unassembled WGS sequence"/>
</dbReference>
<name>A0A934KAW6_9BACT</name>
<dbReference type="RefSeq" id="WP_338203481.1">
    <property type="nucleotide sequence ID" value="NZ_JAEKNR010000176.1"/>
</dbReference>
<proteinExistence type="predicted"/>
<sequence length="110" mass="12357">MIPEGEHYARLRRLWDEHRVDAFPAAETADRRLQELALYESWLGGLVEGALARGARLSPAHRRMLDVREAEGNQALWSLAGELGEPVRSYVARLIAIQELLAELPIDGQT</sequence>
<protein>
    <submittedName>
        <fullName evidence="1">Uncharacterized protein</fullName>
    </submittedName>
</protein>
<keyword evidence="2" id="KW-1185">Reference proteome</keyword>